<evidence type="ECO:0000256" key="2">
    <source>
        <dbReference type="ARBA" id="ARBA00022527"/>
    </source>
</evidence>
<accession>A0A9Q5N6X4</accession>
<evidence type="ECO:0000313" key="11">
    <source>
        <dbReference type="Proteomes" id="UP000757232"/>
    </source>
</evidence>
<feature type="domain" description="Protein kinase" evidence="9">
    <location>
        <begin position="175"/>
        <end position="471"/>
    </location>
</feature>
<dbReference type="FunFam" id="1.10.510.10:FF:000040">
    <property type="entry name" value="Mitogen-activated protein kinase"/>
    <property type="match status" value="1"/>
</dbReference>
<dbReference type="PROSITE" id="PS01351">
    <property type="entry name" value="MAPK"/>
    <property type="match status" value="1"/>
</dbReference>
<evidence type="ECO:0000256" key="4">
    <source>
        <dbReference type="ARBA" id="ARBA00022741"/>
    </source>
</evidence>
<dbReference type="PROSITE" id="PS00107">
    <property type="entry name" value="PROTEIN_KINASE_ATP"/>
    <property type="match status" value="1"/>
</dbReference>
<evidence type="ECO:0000259" key="9">
    <source>
        <dbReference type="PROSITE" id="PS50011"/>
    </source>
</evidence>
<dbReference type="EMBL" id="LNZH02000204">
    <property type="protein sequence ID" value="OCB86133.1"/>
    <property type="molecule type" value="Genomic_DNA"/>
</dbReference>
<dbReference type="SMART" id="SM00220">
    <property type="entry name" value="S_TKc"/>
    <property type="match status" value="1"/>
</dbReference>
<dbReference type="InterPro" id="IPR003527">
    <property type="entry name" value="MAP_kinase_CS"/>
</dbReference>
<feature type="binding site" evidence="7">
    <location>
        <position position="205"/>
    </location>
    <ligand>
        <name>ATP</name>
        <dbReference type="ChEBI" id="CHEBI:30616"/>
    </ligand>
</feature>
<reference evidence="10" key="1">
    <citation type="submission" date="2016-06" db="EMBL/GenBank/DDBJ databases">
        <title>Draft Genome sequence of the fungus Inonotus baumii.</title>
        <authorList>
            <person name="Zhu H."/>
            <person name="Lin W."/>
        </authorList>
    </citation>
    <scope>NUCLEOTIDE SEQUENCE</scope>
    <source>
        <strain evidence="10">821</strain>
    </source>
</reference>
<proteinExistence type="inferred from homology"/>
<evidence type="ECO:0000256" key="3">
    <source>
        <dbReference type="ARBA" id="ARBA00022679"/>
    </source>
</evidence>
<keyword evidence="2 8" id="KW-0723">Serine/threonine-protein kinase</keyword>
<dbReference type="PANTHER" id="PTHR24055">
    <property type="entry name" value="MITOGEN-ACTIVATED PROTEIN KINASE"/>
    <property type="match status" value="1"/>
</dbReference>
<comment type="cofactor">
    <cofactor evidence="8">
        <name>Mg(2+)</name>
        <dbReference type="ChEBI" id="CHEBI:18420"/>
    </cofactor>
</comment>
<sequence>MRLAHARNSAVAANEERTSVATSAIGFSSQQPVAPARRIYTGGNMHYCLICTKAPFQVGQMPRRSVLVILIVSRLLSIPDVAASSASNDDVVEQRTSLSSTLTLYGNSIPPYHSITGNTDRRLASARVQKILPQPGTTLPVPSSTFTSRPHLAEMLVHGTKSKRPIPTFEVGPEYRILHVLGEGAYGTVAAALHEPTGTHVAIKKILPFDHTLFCLRTIRELKLLKFFSQTLVNDNIISILDIIKPPSLDDFKEVYFVQELMQADLHQVIRTQHLSNDHCEYFVYQILRAIKSMHSADIVHRDMKPANILLNQNCDLKVCDFGLARSVRPGAPSSEPGLMTEYVATRWYRAPEIMLSFKMYTKAIDLWAVGCILAEMLMGKPLFPGKDYGHQLDLILDVIGMRTPTLEEYAAITSRRSRDYIRALPIRRRKPLASLMPDATPAALDFLSRTLTFDPKKRLTIEQALRHPYISAYYDPGDEPECMPIDPEYFYFDGGLTYHDQRYLVN</sequence>
<keyword evidence="5 8" id="KW-0418">Kinase</keyword>
<organism evidence="10 11">
    <name type="scientific">Sanghuangporus baumii</name>
    <name type="common">Phellinus baumii</name>
    <dbReference type="NCBI Taxonomy" id="108892"/>
    <lineage>
        <taxon>Eukaryota</taxon>
        <taxon>Fungi</taxon>
        <taxon>Dikarya</taxon>
        <taxon>Basidiomycota</taxon>
        <taxon>Agaricomycotina</taxon>
        <taxon>Agaricomycetes</taxon>
        <taxon>Hymenochaetales</taxon>
        <taxon>Hymenochaetaceae</taxon>
        <taxon>Sanghuangporus</taxon>
    </lineage>
</organism>
<dbReference type="InterPro" id="IPR011009">
    <property type="entry name" value="Kinase-like_dom_sf"/>
</dbReference>
<comment type="similarity">
    <text evidence="8">Belongs to the protein kinase superfamily. Ser/Thr protein kinase family. MAP kinase subfamily.</text>
</comment>
<dbReference type="InterPro" id="IPR000719">
    <property type="entry name" value="Prot_kinase_dom"/>
</dbReference>
<dbReference type="FunFam" id="3.30.200.20:FF:000046">
    <property type="entry name" value="Mitogen-activated protein kinase"/>
    <property type="match status" value="1"/>
</dbReference>
<evidence type="ECO:0000256" key="1">
    <source>
        <dbReference type="ARBA" id="ARBA00012411"/>
    </source>
</evidence>
<keyword evidence="8" id="KW-0460">Magnesium</keyword>
<protein>
    <recommendedName>
        <fullName evidence="1 8">Mitogen-activated protein kinase</fullName>
        <ecNumber evidence="1 8">2.7.11.24</ecNumber>
    </recommendedName>
</protein>
<name>A0A9Q5N6X4_SANBA</name>
<evidence type="ECO:0000256" key="7">
    <source>
        <dbReference type="PROSITE-ProRule" id="PRU10141"/>
    </source>
</evidence>
<dbReference type="GO" id="GO:0005524">
    <property type="term" value="F:ATP binding"/>
    <property type="evidence" value="ECO:0007669"/>
    <property type="project" value="UniProtKB-UniRule"/>
</dbReference>
<dbReference type="AlphaFoldDB" id="A0A9Q5N6X4"/>
<evidence type="ECO:0000256" key="5">
    <source>
        <dbReference type="ARBA" id="ARBA00022777"/>
    </source>
</evidence>
<dbReference type="PROSITE" id="PS50011">
    <property type="entry name" value="PROTEIN_KINASE_DOM"/>
    <property type="match status" value="1"/>
</dbReference>
<keyword evidence="3 8" id="KW-0808">Transferase</keyword>
<evidence type="ECO:0000256" key="6">
    <source>
        <dbReference type="ARBA" id="ARBA00022840"/>
    </source>
</evidence>
<keyword evidence="6 7" id="KW-0067">ATP-binding</keyword>
<dbReference type="GO" id="GO:0004707">
    <property type="term" value="F:MAP kinase activity"/>
    <property type="evidence" value="ECO:0007669"/>
    <property type="project" value="UniProtKB-EC"/>
</dbReference>
<comment type="catalytic activity">
    <reaction evidence="8">
        <text>L-threonyl-[protein] + ATP = O-phospho-L-threonyl-[protein] + ADP + H(+)</text>
        <dbReference type="Rhea" id="RHEA:46608"/>
        <dbReference type="Rhea" id="RHEA-COMP:11060"/>
        <dbReference type="Rhea" id="RHEA-COMP:11605"/>
        <dbReference type="ChEBI" id="CHEBI:15378"/>
        <dbReference type="ChEBI" id="CHEBI:30013"/>
        <dbReference type="ChEBI" id="CHEBI:30616"/>
        <dbReference type="ChEBI" id="CHEBI:61977"/>
        <dbReference type="ChEBI" id="CHEBI:456216"/>
        <dbReference type="EC" id="2.7.11.24"/>
    </reaction>
</comment>
<evidence type="ECO:0000256" key="8">
    <source>
        <dbReference type="RuleBase" id="RU361165"/>
    </source>
</evidence>
<comment type="caution">
    <text evidence="10">The sequence shown here is derived from an EMBL/GenBank/DDBJ whole genome shotgun (WGS) entry which is preliminary data.</text>
</comment>
<dbReference type="PROSITE" id="PS00108">
    <property type="entry name" value="PROTEIN_KINASE_ST"/>
    <property type="match status" value="1"/>
</dbReference>
<dbReference type="InterPro" id="IPR017441">
    <property type="entry name" value="Protein_kinase_ATP_BS"/>
</dbReference>
<gene>
    <name evidence="10" type="ORF">A7U60_g6721</name>
</gene>
<dbReference type="Proteomes" id="UP000757232">
    <property type="component" value="Unassembled WGS sequence"/>
</dbReference>
<comment type="activity regulation">
    <text evidence="8">Activated by threonine and tyrosine phosphorylation.</text>
</comment>
<dbReference type="Gene3D" id="1.10.510.10">
    <property type="entry name" value="Transferase(Phosphotransferase) domain 1"/>
    <property type="match status" value="1"/>
</dbReference>
<keyword evidence="11" id="KW-1185">Reference proteome</keyword>
<keyword evidence="4 7" id="KW-0547">Nucleotide-binding</keyword>
<dbReference type="Gene3D" id="3.30.200.20">
    <property type="entry name" value="Phosphorylase Kinase, domain 1"/>
    <property type="match status" value="1"/>
</dbReference>
<dbReference type="EC" id="2.7.11.24" evidence="1 8"/>
<evidence type="ECO:0000313" key="10">
    <source>
        <dbReference type="EMBL" id="OCB86133.1"/>
    </source>
</evidence>
<dbReference type="Pfam" id="PF00069">
    <property type="entry name" value="Pkinase"/>
    <property type="match status" value="1"/>
</dbReference>
<dbReference type="InterPro" id="IPR008271">
    <property type="entry name" value="Ser/Thr_kinase_AS"/>
</dbReference>
<dbReference type="SUPFAM" id="SSF56112">
    <property type="entry name" value="Protein kinase-like (PK-like)"/>
    <property type="match status" value="1"/>
</dbReference>
<dbReference type="OrthoDB" id="192887at2759"/>
<dbReference type="InterPro" id="IPR050117">
    <property type="entry name" value="MAPK"/>
</dbReference>